<evidence type="ECO:0000256" key="6">
    <source>
        <dbReference type="SAM" id="Phobius"/>
    </source>
</evidence>
<feature type="transmembrane region" description="Helical" evidence="6">
    <location>
        <begin position="405"/>
        <end position="423"/>
    </location>
</feature>
<evidence type="ECO:0000256" key="2">
    <source>
        <dbReference type="ARBA" id="ARBA00010992"/>
    </source>
</evidence>
<dbReference type="AlphaFoldDB" id="A0A135RMW1"/>
<feature type="transmembrane region" description="Helical" evidence="6">
    <location>
        <begin position="317"/>
        <end position="339"/>
    </location>
</feature>
<dbReference type="PANTHER" id="PTHR48022">
    <property type="entry name" value="PLASTIDIC GLUCOSE TRANSPORTER 4"/>
    <property type="match status" value="1"/>
</dbReference>
<evidence type="ECO:0000313" key="8">
    <source>
        <dbReference type="EMBL" id="KXH24955.1"/>
    </source>
</evidence>
<dbReference type="EMBL" id="JFBX01000928">
    <property type="protein sequence ID" value="KXH24955.1"/>
    <property type="molecule type" value="Genomic_DNA"/>
</dbReference>
<feature type="transmembrane region" description="Helical" evidence="6">
    <location>
        <begin position="444"/>
        <end position="466"/>
    </location>
</feature>
<gene>
    <name evidence="8" type="ORF">CSIM01_10010</name>
</gene>
<dbReference type="InterPro" id="IPR020846">
    <property type="entry name" value="MFS_dom"/>
</dbReference>
<dbReference type="InterPro" id="IPR036259">
    <property type="entry name" value="MFS_trans_sf"/>
</dbReference>
<feature type="transmembrane region" description="Helical" evidence="6">
    <location>
        <begin position="56"/>
        <end position="74"/>
    </location>
</feature>
<dbReference type="OrthoDB" id="6612291at2759"/>
<dbReference type="FunFam" id="1.20.1250.20:FF:000078">
    <property type="entry name" value="MFS maltose transporter, putative"/>
    <property type="match status" value="1"/>
</dbReference>
<keyword evidence="5 6" id="KW-0472">Membrane</keyword>
<dbReference type="PROSITE" id="PS50850">
    <property type="entry name" value="MFS"/>
    <property type="match status" value="1"/>
</dbReference>
<dbReference type="SUPFAM" id="SSF103473">
    <property type="entry name" value="MFS general substrate transporter"/>
    <property type="match status" value="1"/>
</dbReference>
<feature type="transmembrane region" description="Helical" evidence="6">
    <location>
        <begin position="377"/>
        <end position="399"/>
    </location>
</feature>
<keyword evidence="9" id="KW-1185">Reference proteome</keyword>
<feature type="transmembrane region" description="Helical" evidence="6">
    <location>
        <begin position="136"/>
        <end position="155"/>
    </location>
</feature>
<dbReference type="GO" id="GO:0016020">
    <property type="term" value="C:membrane"/>
    <property type="evidence" value="ECO:0007669"/>
    <property type="project" value="UniProtKB-SubCell"/>
</dbReference>
<feature type="transmembrane region" description="Helical" evidence="6">
    <location>
        <begin position="478"/>
        <end position="496"/>
    </location>
</feature>
<feature type="domain" description="Major facilitator superfamily (MFS) profile" evidence="7">
    <location>
        <begin position="61"/>
        <end position="500"/>
    </location>
</feature>
<evidence type="ECO:0000256" key="4">
    <source>
        <dbReference type="ARBA" id="ARBA00022989"/>
    </source>
</evidence>
<evidence type="ECO:0000256" key="1">
    <source>
        <dbReference type="ARBA" id="ARBA00004141"/>
    </source>
</evidence>
<dbReference type="Pfam" id="PF00083">
    <property type="entry name" value="Sugar_tr"/>
    <property type="match status" value="1"/>
</dbReference>
<keyword evidence="4 6" id="KW-1133">Transmembrane helix</keyword>
<feature type="transmembrane region" description="Helical" evidence="6">
    <location>
        <begin position="167"/>
        <end position="186"/>
    </location>
</feature>
<evidence type="ECO:0000259" key="7">
    <source>
        <dbReference type="PROSITE" id="PS50850"/>
    </source>
</evidence>
<protein>
    <submittedName>
        <fullName evidence="8">Maltose permease MAL61</fullName>
    </submittedName>
</protein>
<dbReference type="GO" id="GO:0005351">
    <property type="term" value="F:carbohydrate:proton symporter activity"/>
    <property type="evidence" value="ECO:0007669"/>
    <property type="project" value="TreeGrafter"/>
</dbReference>
<name>A0A135RMW1_9PEZI</name>
<proteinExistence type="inferred from homology"/>
<accession>A0A135RMW1</accession>
<comment type="similarity">
    <text evidence="2">Belongs to the major facilitator superfamily. Sugar transporter (TC 2.A.1.1) family.</text>
</comment>
<dbReference type="InterPro" id="IPR005828">
    <property type="entry name" value="MFS_sugar_transport-like"/>
</dbReference>
<dbReference type="Proteomes" id="UP000070328">
    <property type="component" value="Unassembled WGS sequence"/>
</dbReference>
<evidence type="ECO:0000313" key="9">
    <source>
        <dbReference type="Proteomes" id="UP000070328"/>
    </source>
</evidence>
<sequence>MTSPKADDTKMQDPECNHFETAKTGTGIATVGAGTGEDIINAERQLSVLQNAKRHWRALLIASVAFSAGIVFAYDTVTNGASISMPSFLLYFGEMGPTGPYLPSIWTSLWTAMSSLTQALGAILVGFVSDRYGRKWPSCAAAVLTLVGAAVQYIAVPRATLMGGKMISGLGIGAVMATATTYIGEVSPLKLRAPLQTCFVIFVLLTQGLALGVIRIFVPDIREQAFRTVIAIQWAVGGLAVITWAVAPESPIWLIKKGKIEAARKVMHKIYGPNNPDERLEYEIQAIRAEQELEMNNNATYAACLQGHNRKRSLTVAFLYSTANIGGAPFLAQNIYFLITAGLEAVHSFDIGIGGFAFAVLIIMASGAYLQRISRRNVVLLGLVINLLFMVIIGALYWATNKGGLWAIAVLMNLLISLQAAFLQGAGWPIAAEIPSYALRAKTLSIGICAQTFTTWLFNFITPYMYNVDSGNLGARTGFIYAGTSVFLLAGAWFLVPDTTGMTTEEIDKAYESELTPRRFQKHSTPAHMGHDGKSLRDI</sequence>
<feature type="transmembrane region" description="Helical" evidence="6">
    <location>
        <begin position="351"/>
        <end position="370"/>
    </location>
</feature>
<comment type="caution">
    <text evidence="8">The sequence shown here is derived from an EMBL/GenBank/DDBJ whole genome shotgun (WGS) entry which is preliminary data.</text>
</comment>
<feature type="transmembrane region" description="Helical" evidence="6">
    <location>
        <begin position="198"/>
        <end position="218"/>
    </location>
</feature>
<comment type="subcellular location">
    <subcellularLocation>
        <location evidence="1">Membrane</location>
        <topology evidence="1">Multi-pass membrane protein</topology>
    </subcellularLocation>
</comment>
<organism evidence="8 9">
    <name type="scientific">Colletotrichum simmondsii</name>
    <dbReference type="NCBI Taxonomy" id="703756"/>
    <lineage>
        <taxon>Eukaryota</taxon>
        <taxon>Fungi</taxon>
        <taxon>Dikarya</taxon>
        <taxon>Ascomycota</taxon>
        <taxon>Pezizomycotina</taxon>
        <taxon>Sordariomycetes</taxon>
        <taxon>Hypocreomycetidae</taxon>
        <taxon>Glomerellales</taxon>
        <taxon>Glomerellaceae</taxon>
        <taxon>Colletotrichum</taxon>
        <taxon>Colletotrichum acutatum species complex</taxon>
    </lineage>
</organism>
<dbReference type="InterPro" id="IPR050360">
    <property type="entry name" value="MFS_Sugar_Transporters"/>
</dbReference>
<dbReference type="PROSITE" id="PS00216">
    <property type="entry name" value="SUGAR_TRANSPORT_1"/>
    <property type="match status" value="1"/>
</dbReference>
<evidence type="ECO:0000256" key="5">
    <source>
        <dbReference type="ARBA" id="ARBA00023136"/>
    </source>
</evidence>
<keyword evidence="3 6" id="KW-0812">Transmembrane</keyword>
<feature type="transmembrane region" description="Helical" evidence="6">
    <location>
        <begin position="105"/>
        <end position="129"/>
    </location>
</feature>
<reference evidence="8 9" key="1">
    <citation type="submission" date="2014-02" db="EMBL/GenBank/DDBJ databases">
        <title>The genome sequence of Colletotrichum simmondsii CBS122122.</title>
        <authorList>
            <person name="Baroncelli R."/>
            <person name="Thon M.R."/>
        </authorList>
    </citation>
    <scope>NUCLEOTIDE SEQUENCE [LARGE SCALE GENOMIC DNA]</scope>
    <source>
        <strain evidence="8 9">CBS122122</strain>
    </source>
</reference>
<feature type="transmembrane region" description="Helical" evidence="6">
    <location>
        <begin position="224"/>
        <end position="247"/>
    </location>
</feature>
<dbReference type="PANTHER" id="PTHR48022:SF33">
    <property type="entry name" value="SUGAR PERMEASE, PUTATIVE (AFU_ORTHOLOGUE AFUA_6G12040)-RELATED"/>
    <property type="match status" value="1"/>
</dbReference>
<dbReference type="InterPro" id="IPR005829">
    <property type="entry name" value="Sugar_transporter_CS"/>
</dbReference>
<dbReference type="PROSITE" id="PS00217">
    <property type="entry name" value="SUGAR_TRANSPORT_2"/>
    <property type="match status" value="1"/>
</dbReference>
<evidence type="ECO:0000256" key="3">
    <source>
        <dbReference type="ARBA" id="ARBA00022692"/>
    </source>
</evidence>
<dbReference type="Gene3D" id="1.20.1250.20">
    <property type="entry name" value="MFS general substrate transporter like domains"/>
    <property type="match status" value="1"/>
</dbReference>